<dbReference type="EMBL" id="JAKHSK010000012">
    <property type="protein sequence ID" value="MCL6218634.1"/>
    <property type="molecule type" value="Genomic_DNA"/>
</dbReference>
<sequence length="65" mass="7687">MEFRWGGLRSRFRMGMQCSFPEHREGSTEWKGEIVDGVQDFLGKLFCRNVAFRGMEGQCAERYFK</sequence>
<organism evidence="1 2">
    <name type="scientific">Zunongwangia pacifica</name>
    <dbReference type="NCBI Taxonomy" id="2911062"/>
    <lineage>
        <taxon>Bacteria</taxon>
        <taxon>Pseudomonadati</taxon>
        <taxon>Bacteroidota</taxon>
        <taxon>Flavobacteriia</taxon>
        <taxon>Flavobacteriales</taxon>
        <taxon>Flavobacteriaceae</taxon>
        <taxon>Zunongwangia</taxon>
    </lineage>
</organism>
<gene>
    <name evidence="1" type="ORF">L1967_10025</name>
</gene>
<name>A0A9X1ZRK5_9FLAO</name>
<accession>A0A9X1ZRK5</accession>
<evidence type="ECO:0000313" key="1">
    <source>
        <dbReference type="EMBL" id="MCL6218634.1"/>
    </source>
</evidence>
<protein>
    <submittedName>
        <fullName evidence="1">Uncharacterized protein</fullName>
    </submittedName>
</protein>
<proteinExistence type="predicted"/>
<dbReference type="RefSeq" id="WP_228249455.1">
    <property type="nucleotide sequence ID" value="NZ_JAKHSK010000012.1"/>
</dbReference>
<dbReference type="AlphaFoldDB" id="A0A9X1ZRK5"/>
<dbReference type="Proteomes" id="UP001139521">
    <property type="component" value="Unassembled WGS sequence"/>
</dbReference>
<evidence type="ECO:0000313" key="2">
    <source>
        <dbReference type="Proteomes" id="UP001139521"/>
    </source>
</evidence>
<comment type="caution">
    <text evidence="1">The sequence shown here is derived from an EMBL/GenBank/DDBJ whole genome shotgun (WGS) entry which is preliminary data.</text>
</comment>
<reference evidence="1" key="1">
    <citation type="submission" date="2022-01" db="EMBL/GenBank/DDBJ databases">
        <title>Genome sequencing of Zunongwangia sp. M21534 genome.</title>
        <authorList>
            <person name="Chen Y."/>
            <person name="Dong C."/>
            <person name="Shao Z."/>
        </authorList>
    </citation>
    <scope>NUCLEOTIDE SEQUENCE</scope>
    <source>
        <strain evidence="1">MCCC M21534</strain>
    </source>
</reference>
<keyword evidence="2" id="KW-1185">Reference proteome</keyword>